<dbReference type="Pfam" id="PF02661">
    <property type="entry name" value="Fic"/>
    <property type="match status" value="1"/>
</dbReference>
<name>A0ABQ1JR17_9SPHN</name>
<evidence type="ECO:0000259" key="1">
    <source>
        <dbReference type="PROSITE" id="PS51459"/>
    </source>
</evidence>
<organism evidence="2 3">
    <name type="scientific">Blastomonas aquatica</name>
    <dbReference type="NCBI Taxonomy" id="1510276"/>
    <lineage>
        <taxon>Bacteria</taxon>
        <taxon>Pseudomonadati</taxon>
        <taxon>Pseudomonadota</taxon>
        <taxon>Alphaproteobacteria</taxon>
        <taxon>Sphingomonadales</taxon>
        <taxon>Sphingomonadaceae</taxon>
        <taxon>Blastomonas</taxon>
    </lineage>
</organism>
<dbReference type="SUPFAM" id="SSF140931">
    <property type="entry name" value="Fic-like"/>
    <property type="match status" value="1"/>
</dbReference>
<dbReference type="EMBL" id="BMGD01000006">
    <property type="protein sequence ID" value="GGB72918.1"/>
    <property type="molecule type" value="Genomic_DNA"/>
</dbReference>
<evidence type="ECO:0000313" key="3">
    <source>
        <dbReference type="Proteomes" id="UP000614261"/>
    </source>
</evidence>
<feature type="domain" description="Fido" evidence="1">
    <location>
        <begin position="370"/>
        <end position="501"/>
    </location>
</feature>
<dbReference type="InterPro" id="IPR036597">
    <property type="entry name" value="Fido-like_dom_sf"/>
</dbReference>
<protein>
    <recommendedName>
        <fullName evidence="1">Fido domain-containing protein</fullName>
    </recommendedName>
</protein>
<keyword evidence="3" id="KW-1185">Reference proteome</keyword>
<dbReference type="PROSITE" id="PS51459">
    <property type="entry name" value="FIDO"/>
    <property type="match status" value="1"/>
</dbReference>
<dbReference type="InterPro" id="IPR003812">
    <property type="entry name" value="Fido"/>
</dbReference>
<reference evidence="3" key="1">
    <citation type="journal article" date="2019" name="Int. J. Syst. Evol. Microbiol.">
        <title>The Global Catalogue of Microorganisms (GCM) 10K type strain sequencing project: providing services to taxonomists for standard genome sequencing and annotation.</title>
        <authorList>
            <consortium name="The Broad Institute Genomics Platform"/>
            <consortium name="The Broad Institute Genome Sequencing Center for Infectious Disease"/>
            <person name="Wu L."/>
            <person name="Ma J."/>
        </authorList>
    </citation>
    <scope>NUCLEOTIDE SEQUENCE [LARGE SCALE GENOMIC DNA]</scope>
    <source>
        <strain evidence="3">CGMCC 1.12851</strain>
    </source>
</reference>
<dbReference type="Gene3D" id="1.10.3290.10">
    <property type="entry name" value="Fido-like domain"/>
    <property type="match status" value="1"/>
</dbReference>
<gene>
    <name evidence="2" type="ORF">GCM10010833_30140</name>
</gene>
<comment type="caution">
    <text evidence="2">The sequence shown here is derived from an EMBL/GenBank/DDBJ whole genome shotgun (WGS) entry which is preliminary data.</text>
</comment>
<accession>A0ABQ1JR17</accession>
<sequence length="523" mass="58295">MATPQQKLADALDMLRTIQDRNRVAIRSDDLSRSQRELLMKHGFLQEVMKGWYIPARPDAGAGESTAWYTSYWGFCSAYLNERFGTEWSLSPELSIALQTGNRTVPKQLLVRTPKGGNKPTSLPLDTSLFDVRAAIPAPEDIEVQDGLRLFSIPAALIASAPGLYENNAIDIRAALATVRDASELLGRLLKGGHSAIAGRLAGAFRNIGRERIADDILKAMRSAGFTVREQDPFGTKLETLLPARERSPYAGRIRLMWQEMRGAVLERFPPPPGPPADTEAYFKRVQDSYVTDAYHSLSIEGYRVSPELIERVRSGTWNPEVYEQDREYRDGLAARGYWLAHQAVLNSLNRVLAGENPGLVADEEHGDWYREMFTPSVTAGLIGASDLAGYRNGQVYLRGSMHVPLNCDAVRDAMPVFFELLSEEPEPAVRVVLGHFIFVYIHPYMDGNGRTGRFLMNVMLAAGGYPWTVVPVEQRVGYMAALEEASGRHDIRPFTEFLARLLDREMRGETVARLPDEIAGPL</sequence>
<dbReference type="PANTHER" id="PTHR13504:SF38">
    <property type="entry name" value="FIDO DOMAIN-CONTAINING PROTEIN"/>
    <property type="match status" value="1"/>
</dbReference>
<evidence type="ECO:0000313" key="2">
    <source>
        <dbReference type="EMBL" id="GGB72918.1"/>
    </source>
</evidence>
<dbReference type="PANTHER" id="PTHR13504">
    <property type="entry name" value="FIDO DOMAIN-CONTAINING PROTEIN DDB_G0283145"/>
    <property type="match status" value="1"/>
</dbReference>
<dbReference type="RefSeq" id="WP_188515275.1">
    <property type="nucleotide sequence ID" value="NZ_BMGD01000006.1"/>
</dbReference>
<dbReference type="Proteomes" id="UP000614261">
    <property type="component" value="Unassembled WGS sequence"/>
</dbReference>
<dbReference type="InterPro" id="IPR040198">
    <property type="entry name" value="Fido_containing"/>
</dbReference>
<proteinExistence type="predicted"/>